<dbReference type="AlphaFoldDB" id="A0A4P7VQ16"/>
<dbReference type="EMBL" id="CP039393">
    <property type="protein sequence ID" value="QCD35839.1"/>
    <property type="molecule type" value="Genomic_DNA"/>
</dbReference>
<dbReference type="RefSeq" id="WP_136410477.1">
    <property type="nucleotide sequence ID" value="NZ_CP039393.1"/>
</dbReference>
<feature type="signal peptide" evidence="1">
    <location>
        <begin position="1"/>
        <end position="18"/>
    </location>
</feature>
<accession>A0A4P7VQ16</accession>
<dbReference type="OrthoDB" id="9998221at2"/>
<organism evidence="2 3">
    <name type="scientific">Muribaculum gordoncarteri</name>
    <dbReference type="NCBI Taxonomy" id="2530390"/>
    <lineage>
        <taxon>Bacteria</taxon>
        <taxon>Pseudomonadati</taxon>
        <taxon>Bacteroidota</taxon>
        <taxon>Bacteroidia</taxon>
        <taxon>Bacteroidales</taxon>
        <taxon>Muribaculaceae</taxon>
        <taxon>Muribaculum</taxon>
    </lineage>
</organism>
<proteinExistence type="predicted"/>
<dbReference type="KEGG" id="mgod:E7746_08070"/>
<name>A0A4P7VQ16_9BACT</name>
<evidence type="ECO:0000313" key="2">
    <source>
        <dbReference type="EMBL" id="QCD35839.1"/>
    </source>
</evidence>
<evidence type="ECO:0000313" key="3">
    <source>
        <dbReference type="Proteomes" id="UP000297031"/>
    </source>
</evidence>
<keyword evidence="3" id="KW-1185">Reference proteome</keyword>
<dbReference type="Proteomes" id="UP000297031">
    <property type="component" value="Chromosome"/>
</dbReference>
<protein>
    <submittedName>
        <fullName evidence="2">Uncharacterized protein</fullName>
    </submittedName>
</protein>
<dbReference type="PROSITE" id="PS51257">
    <property type="entry name" value="PROKAR_LIPOPROTEIN"/>
    <property type="match status" value="1"/>
</dbReference>
<sequence>MKPIVTATLLMVLSLTIAACSRNHREGPIDPDWIEEPGLRPDDPEKFDFTPELSNDALRFTSNDLSLRYDDGGIIFSRSTSGNVTVEIVELATGHSISFSSESRWNEGPLKAPSLKINGSEIKIIDASIEHINEKSAWIYIHAPKNHIVLVIDR</sequence>
<feature type="chain" id="PRO_5021003823" evidence="1">
    <location>
        <begin position="19"/>
        <end position="154"/>
    </location>
</feature>
<reference evidence="2 3" key="1">
    <citation type="submission" date="2019-02" db="EMBL/GenBank/DDBJ databases">
        <title>Isolation and identification of novel species under the genus Muribaculum.</title>
        <authorList>
            <person name="Miyake S."/>
            <person name="Ding Y."/>
            <person name="Low A."/>
            <person name="Soh M."/>
            <person name="Seedorf H."/>
        </authorList>
    </citation>
    <scope>NUCLEOTIDE SEQUENCE [LARGE SCALE GENOMIC DNA]</scope>
    <source>
        <strain evidence="2 3">TLL-A4</strain>
    </source>
</reference>
<evidence type="ECO:0000256" key="1">
    <source>
        <dbReference type="SAM" id="SignalP"/>
    </source>
</evidence>
<gene>
    <name evidence="2" type="ORF">E7746_08070</name>
</gene>
<keyword evidence="1" id="KW-0732">Signal</keyword>